<dbReference type="EMBL" id="LR796877">
    <property type="protein sequence ID" value="CAB4171886.1"/>
    <property type="molecule type" value="Genomic_DNA"/>
</dbReference>
<organism evidence="1">
    <name type="scientific">uncultured Caudovirales phage</name>
    <dbReference type="NCBI Taxonomy" id="2100421"/>
    <lineage>
        <taxon>Viruses</taxon>
        <taxon>Duplodnaviria</taxon>
        <taxon>Heunggongvirae</taxon>
        <taxon>Uroviricota</taxon>
        <taxon>Caudoviricetes</taxon>
        <taxon>Peduoviridae</taxon>
        <taxon>Maltschvirus</taxon>
        <taxon>Maltschvirus maltsch</taxon>
    </lineage>
</organism>
<protein>
    <submittedName>
        <fullName evidence="1">Uncharacterized protein</fullName>
    </submittedName>
</protein>
<sequence>MGMQFCDAVRRALWAGYGVCACDDEVVIGGLCRRGWKKIKKIFPIFHKGLRVSFVMDCWNS</sequence>
<name>A0A6J5PPH1_9CAUD</name>
<accession>A0A6J5PPH1</accession>
<reference evidence="1" key="1">
    <citation type="submission" date="2020-05" db="EMBL/GenBank/DDBJ databases">
        <authorList>
            <person name="Chiriac C."/>
            <person name="Salcher M."/>
            <person name="Ghai R."/>
            <person name="Kavagutti S V."/>
        </authorList>
    </citation>
    <scope>NUCLEOTIDE SEQUENCE</scope>
</reference>
<gene>
    <name evidence="1" type="ORF">UFOVP923_34</name>
</gene>
<proteinExistence type="predicted"/>
<evidence type="ECO:0000313" key="1">
    <source>
        <dbReference type="EMBL" id="CAB4171886.1"/>
    </source>
</evidence>